<keyword evidence="1" id="KW-0472">Membrane</keyword>
<feature type="domain" description="DUF4396" evidence="2">
    <location>
        <begin position="82"/>
        <end position="235"/>
    </location>
</feature>
<proteinExistence type="predicted"/>
<comment type="caution">
    <text evidence="3">The sequence shown here is derived from an EMBL/GenBank/DDBJ whole genome shotgun (WGS) entry which is preliminary data.</text>
</comment>
<dbReference type="InterPro" id="IPR025509">
    <property type="entry name" value="DUF4396"/>
</dbReference>
<feature type="transmembrane region" description="Helical" evidence="1">
    <location>
        <begin position="207"/>
        <end position="230"/>
    </location>
</feature>
<evidence type="ECO:0000313" key="3">
    <source>
        <dbReference type="EMBL" id="RKF19283.1"/>
    </source>
</evidence>
<feature type="transmembrane region" description="Helical" evidence="1">
    <location>
        <begin position="44"/>
        <end position="64"/>
    </location>
</feature>
<reference evidence="3 4" key="1">
    <citation type="submission" date="2018-09" db="EMBL/GenBank/DDBJ databases">
        <title>Altererythrobacter spongiae sp. nov., isolated from a marine sponge.</title>
        <authorList>
            <person name="Zhuang L."/>
            <person name="Luo L."/>
        </authorList>
    </citation>
    <scope>NUCLEOTIDE SEQUENCE [LARGE SCALE GENOMIC DNA]</scope>
    <source>
        <strain evidence="3 4">HN-Y73</strain>
    </source>
</reference>
<accession>A0A420EF37</accession>
<protein>
    <submittedName>
        <fullName evidence="3">DUF4396 domain-containing protein</fullName>
    </submittedName>
</protein>
<dbReference type="Pfam" id="PF14342">
    <property type="entry name" value="DUF4396"/>
    <property type="match status" value="1"/>
</dbReference>
<dbReference type="AlphaFoldDB" id="A0A420EF37"/>
<name>A0A420EF37_9SPHN</name>
<organism evidence="3 4">
    <name type="scientific">Altericroceibacterium spongiae</name>
    <dbReference type="NCBI Taxonomy" id="2320269"/>
    <lineage>
        <taxon>Bacteria</taxon>
        <taxon>Pseudomonadati</taxon>
        <taxon>Pseudomonadota</taxon>
        <taxon>Alphaproteobacteria</taxon>
        <taxon>Sphingomonadales</taxon>
        <taxon>Erythrobacteraceae</taxon>
        <taxon>Altericroceibacterium</taxon>
    </lineage>
</organism>
<dbReference type="RefSeq" id="WP_120325223.1">
    <property type="nucleotide sequence ID" value="NZ_RAPF01000006.1"/>
</dbReference>
<dbReference type="EMBL" id="RAPF01000006">
    <property type="protein sequence ID" value="RKF19283.1"/>
    <property type="molecule type" value="Genomic_DNA"/>
</dbReference>
<evidence type="ECO:0000259" key="2">
    <source>
        <dbReference type="Pfam" id="PF14342"/>
    </source>
</evidence>
<gene>
    <name evidence="3" type="ORF">D6851_12540</name>
</gene>
<evidence type="ECO:0000256" key="1">
    <source>
        <dbReference type="SAM" id="Phobius"/>
    </source>
</evidence>
<feature type="transmembrane region" description="Helical" evidence="1">
    <location>
        <begin position="12"/>
        <end position="32"/>
    </location>
</feature>
<dbReference type="Proteomes" id="UP000284395">
    <property type="component" value="Unassembled WGS sequence"/>
</dbReference>
<feature type="transmembrane region" description="Helical" evidence="1">
    <location>
        <begin position="127"/>
        <end position="149"/>
    </location>
</feature>
<keyword evidence="4" id="KW-1185">Reference proteome</keyword>
<evidence type="ECO:0000313" key="4">
    <source>
        <dbReference type="Proteomes" id="UP000284395"/>
    </source>
</evidence>
<dbReference type="OrthoDB" id="1495425at2"/>
<keyword evidence="1" id="KW-0812">Transmembrane</keyword>
<feature type="transmembrane region" description="Helical" evidence="1">
    <location>
        <begin position="170"/>
        <end position="192"/>
    </location>
</feature>
<sequence length="238" mass="26929">MHHADFPNWLHTLAILSLLLGAVCALIVLVDIARHPQKMTIMNWVWPLTALFGSVIWLALYFRFGRMKAEDTAEREDDTPFWVSVTKGASHCGAGCTLGDIIAEWAAFALPQIAVWLGWHSLFAEKIFAVWILDYIVAFILGVAFQYFTIKPMRDLTRREGIRQAVKADFASITSWQVGMYGLMAIAQFVWFKPAYGAVAHVASPEFWFAMQVAMLAGFCTAWPTNYWLIESGVKERM</sequence>
<keyword evidence="1" id="KW-1133">Transmembrane helix</keyword>